<evidence type="ECO:0000256" key="5">
    <source>
        <dbReference type="ARBA" id="ARBA00022741"/>
    </source>
</evidence>
<dbReference type="GO" id="GO:0002161">
    <property type="term" value="F:aminoacyl-tRNA deacylase activity"/>
    <property type="evidence" value="ECO:0007669"/>
    <property type="project" value="InterPro"/>
</dbReference>
<dbReference type="InterPro" id="IPR006195">
    <property type="entry name" value="aa-tRNA-synth_II"/>
</dbReference>
<dbReference type="GO" id="GO:0004827">
    <property type="term" value="F:proline-tRNA ligase activity"/>
    <property type="evidence" value="ECO:0007669"/>
    <property type="project" value="UniProtKB-UniRule"/>
</dbReference>
<dbReference type="InterPro" id="IPR002314">
    <property type="entry name" value="aa-tRNA-synt_IIb"/>
</dbReference>
<dbReference type="GO" id="GO:0006433">
    <property type="term" value="P:prolyl-tRNA aminoacylation"/>
    <property type="evidence" value="ECO:0007669"/>
    <property type="project" value="UniProtKB-UniRule"/>
</dbReference>
<dbReference type="RefSeq" id="WP_016524385.1">
    <property type="nucleotide sequence ID" value="NZ_KE332518.1"/>
</dbReference>
<dbReference type="InterPro" id="IPR002316">
    <property type="entry name" value="Pro-tRNA-ligase_IIa"/>
</dbReference>
<keyword evidence="5 10" id="KW-0547">Nucleotide-binding</keyword>
<organism evidence="12 13">
    <name type="scientific">Treponema maltophilum ATCC 51939</name>
    <dbReference type="NCBI Taxonomy" id="1125699"/>
    <lineage>
        <taxon>Bacteria</taxon>
        <taxon>Pseudomonadati</taxon>
        <taxon>Spirochaetota</taxon>
        <taxon>Spirochaetia</taxon>
        <taxon>Spirochaetales</taxon>
        <taxon>Treponemataceae</taxon>
        <taxon>Treponema</taxon>
    </lineage>
</organism>
<dbReference type="NCBIfam" id="NF006625">
    <property type="entry name" value="PRK09194.1"/>
    <property type="match status" value="1"/>
</dbReference>
<keyword evidence="8 10" id="KW-0030">Aminoacyl-tRNA synthetase</keyword>
<dbReference type="Proteomes" id="UP000014541">
    <property type="component" value="Unassembled WGS sequence"/>
</dbReference>
<gene>
    <name evidence="10" type="primary">proS</name>
    <name evidence="12" type="ORF">HMPREF9194_00076</name>
</gene>
<dbReference type="InterPro" id="IPR044140">
    <property type="entry name" value="ProRS_anticodon_short"/>
</dbReference>
<comment type="catalytic activity">
    <reaction evidence="9 10">
        <text>tRNA(Pro) + L-proline + ATP = L-prolyl-tRNA(Pro) + AMP + diphosphate</text>
        <dbReference type="Rhea" id="RHEA:14305"/>
        <dbReference type="Rhea" id="RHEA-COMP:9700"/>
        <dbReference type="Rhea" id="RHEA-COMP:9702"/>
        <dbReference type="ChEBI" id="CHEBI:30616"/>
        <dbReference type="ChEBI" id="CHEBI:33019"/>
        <dbReference type="ChEBI" id="CHEBI:60039"/>
        <dbReference type="ChEBI" id="CHEBI:78442"/>
        <dbReference type="ChEBI" id="CHEBI:78532"/>
        <dbReference type="ChEBI" id="CHEBI:456215"/>
        <dbReference type="EC" id="6.1.1.15"/>
    </reaction>
</comment>
<dbReference type="PRINTS" id="PR01046">
    <property type="entry name" value="TRNASYNTHPRO"/>
</dbReference>
<evidence type="ECO:0000256" key="9">
    <source>
        <dbReference type="ARBA" id="ARBA00047671"/>
    </source>
</evidence>
<comment type="subunit">
    <text evidence="2 10">Homodimer.</text>
</comment>
<dbReference type="PROSITE" id="PS50862">
    <property type="entry name" value="AA_TRNA_LIGASE_II"/>
    <property type="match status" value="1"/>
</dbReference>
<dbReference type="InterPro" id="IPR004500">
    <property type="entry name" value="Pro-tRNA-synth_IIa_bac-type"/>
</dbReference>
<reference evidence="12 13" key="1">
    <citation type="submission" date="2013-04" db="EMBL/GenBank/DDBJ databases">
        <title>The Genome Sequence of Treponema maltophilum ATCC 51939.</title>
        <authorList>
            <consortium name="The Broad Institute Genomics Platform"/>
            <person name="Earl A."/>
            <person name="Ward D."/>
            <person name="Feldgarden M."/>
            <person name="Gevers D."/>
            <person name="Leonetti C."/>
            <person name="Blanton J.M."/>
            <person name="Dewhirst F.E."/>
            <person name="Izard J."/>
            <person name="Walker B."/>
            <person name="Young S."/>
            <person name="Zeng Q."/>
            <person name="Gargeya S."/>
            <person name="Fitzgerald M."/>
            <person name="Haas B."/>
            <person name="Abouelleil A."/>
            <person name="Allen A.W."/>
            <person name="Alvarado L."/>
            <person name="Arachchi H.M."/>
            <person name="Berlin A.M."/>
            <person name="Chapman S.B."/>
            <person name="Gainer-Dewar J."/>
            <person name="Goldberg J."/>
            <person name="Griggs A."/>
            <person name="Gujja S."/>
            <person name="Hansen M."/>
            <person name="Howarth C."/>
            <person name="Imamovic A."/>
            <person name="Ireland A."/>
            <person name="Larimer J."/>
            <person name="McCowan C."/>
            <person name="Murphy C."/>
            <person name="Pearson M."/>
            <person name="Poon T.W."/>
            <person name="Priest M."/>
            <person name="Roberts A."/>
            <person name="Saif S."/>
            <person name="Shea T."/>
            <person name="Sisk P."/>
            <person name="Sykes S."/>
            <person name="Wortman J."/>
            <person name="Nusbaum C."/>
            <person name="Birren B."/>
        </authorList>
    </citation>
    <scope>NUCLEOTIDE SEQUENCE [LARGE SCALE GENOMIC DNA]</scope>
    <source>
        <strain evidence="12 13">ATCC 51939</strain>
    </source>
</reference>
<dbReference type="SUPFAM" id="SSF52954">
    <property type="entry name" value="Class II aaRS ABD-related"/>
    <property type="match status" value="1"/>
</dbReference>
<dbReference type="GO" id="GO:0005524">
    <property type="term" value="F:ATP binding"/>
    <property type="evidence" value="ECO:0007669"/>
    <property type="project" value="UniProtKB-UniRule"/>
</dbReference>
<dbReference type="CDD" id="cd00861">
    <property type="entry name" value="ProRS_anticodon_short"/>
    <property type="match status" value="1"/>
</dbReference>
<evidence type="ECO:0000259" key="11">
    <source>
        <dbReference type="PROSITE" id="PS50862"/>
    </source>
</evidence>
<dbReference type="InterPro" id="IPR045864">
    <property type="entry name" value="aa-tRNA-synth_II/BPL/LPL"/>
</dbReference>
<evidence type="ECO:0000256" key="2">
    <source>
        <dbReference type="ARBA" id="ARBA00011738"/>
    </source>
</evidence>
<comment type="caution">
    <text evidence="12">The sequence shown here is derived from an EMBL/GenBank/DDBJ whole genome shotgun (WGS) entry which is preliminary data.</text>
</comment>
<dbReference type="InterPro" id="IPR007214">
    <property type="entry name" value="YbaK/aa-tRNA-synth-assoc-dom"/>
</dbReference>
<dbReference type="PANTHER" id="PTHR42753:SF2">
    <property type="entry name" value="PROLINE--TRNA LIGASE"/>
    <property type="match status" value="1"/>
</dbReference>
<dbReference type="CDD" id="cd00779">
    <property type="entry name" value="ProRS_core_prok"/>
    <property type="match status" value="1"/>
</dbReference>
<dbReference type="HOGENOM" id="CLU_016739_0_0_12"/>
<evidence type="ECO:0000256" key="10">
    <source>
        <dbReference type="HAMAP-Rule" id="MF_01569"/>
    </source>
</evidence>
<evidence type="ECO:0000256" key="1">
    <source>
        <dbReference type="ARBA" id="ARBA00004496"/>
    </source>
</evidence>
<dbReference type="Gene3D" id="3.40.50.800">
    <property type="entry name" value="Anticodon-binding domain"/>
    <property type="match status" value="1"/>
</dbReference>
<dbReference type="InterPro" id="IPR033730">
    <property type="entry name" value="ProRS_core_prok"/>
</dbReference>
<dbReference type="SUPFAM" id="SSF55826">
    <property type="entry name" value="YbaK/ProRS associated domain"/>
    <property type="match status" value="1"/>
</dbReference>
<name>S3K1H4_TREMA</name>
<evidence type="ECO:0000313" key="12">
    <source>
        <dbReference type="EMBL" id="EPF32088.1"/>
    </source>
</evidence>
<dbReference type="PANTHER" id="PTHR42753">
    <property type="entry name" value="MITOCHONDRIAL RIBOSOME PROTEIN L39/PROLYL-TRNA LIGASE FAMILY MEMBER"/>
    <property type="match status" value="1"/>
</dbReference>
<keyword evidence="7 10" id="KW-0648">Protein biosynthesis</keyword>
<proteinExistence type="inferred from homology"/>
<dbReference type="STRING" id="1125699.HMPREF9194_00076"/>
<dbReference type="Pfam" id="PF00587">
    <property type="entry name" value="tRNA-synt_2b"/>
    <property type="match status" value="1"/>
</dbReference>
<comment type="similarity">
    <text evidence="10">Belongs to the class-II aminoacyl-tRNA synthetase family. ProS type 1 subfamily.</text>
</comment>
<dbReference type="InterPro" id="IPR004154">
    <property type="entry name" value="Anticodon-bd"/>
</dbReference>
<dbReference type="AlphaFoldDB" id="S3K1H4"/>
<dbReference type="Gene3D" id="3.90.960.10">
    <property type="entry name" value="YbaK/aminoacyl-tRNA synthetase-associated domain"/>
    <property type="match status" value="1"/>
</dbReference>
<comment type="subcellular location">
    <subcellularLocation>
        <location evidence="1 10">Cytoplasm</location>
    </subcellularLocation>
</comment>
<evidence type="ECO:0000256" key="7">
    <source>
        <dbReference type="ARBA" id="ARBA00022917"/>
    </source>
</evidence>
<dbReference type="GO" id="GO:0005829">
    <property type="term" value="C:cytosol"/>
    <property type="evidence" value="ECO:0007669"/>
    <property type="project" value="TreeGrafter"/>
</dbReference>
<protein>
    <recommendedName>
        <fullName evidence="10">Proline--tRNA ligase</fullName>
        <ecNumber evidence="10">6.1.1.15</ecNumber>
    </recommendedName>
    <alternativeName>
        <fullName evidence="10">Prolyl-tRNA synthetase</fullName>
        <shortName evidence="10">ProRS</shortName>
    </alternativeName>
</protein>
<keyword evidence="6 10" id="KW-0067">ATP-binding</keyword>
<dbReference type="SUPFAM" id="SSF55681">
    <property type="entry name" value="Class II aaRS and biotin synthetases"/>
    <property type="match status" value="1"/>
</dbReference>
<dbReference type="CDD" id="cd04334">
    <property type="entry name" value="ProRS-INS"/>
    <property type="match status" value="1"/>
</dbReference>
<dbReference type="PATRIC" id="fig|1125699.3.peg.75"/>
<dbReference type="EC" id="6.1.1.15" evidence="10"/>
<keyword evidence="4 10" id="KW-0436">Ligase</keyword>
<evidence type="ECO:0000313" key="13">
    <source>
        <dbReference type="Proteomes" id="UP000014541"/>
    </source>
</evidence>
<evidence type="ECO:0000256" key="8">
    <source>
        <dbReference type="ARBA" id="ARBA00023146"/>
    </source>
</evidence>
<sequence>MKTSQTMISTLREVPSEAVIASHQLMLRAGLMRKLGNGLFFYLPLGTRCFRKVEQIIREEMDRIGGLECKPPVVVPGELWRASGRWDSMGAGLLRAKNRLDQELVISPTAEEAFTAIVKDELSSYKQLPLILYQINTKFRDEIRPRYGVMRGREFTMKDAYSFHTDEESLDAVYNDFALAYRRIFKRLGLTVIPVRADSGLIGGTGSEEFMVESEVGDDTLMLCPKCSYAANTEKASCAPDYGAINEEDCTQAPLPAEEVQTPNVKTIEELTAFLNTDPKKFIKTLIYRVDNSETDMSGAPGAQKGATFFVAVCIRGDLDVNEAKLASLLKAGSVELASNGEVERITGAPVGFAGPVGLNTVPVIADETVMHMHDAVVGALKTDVHFRHVEPVRDFIPFIRADVRTVKEGDLCPNCGAVLYSKKGNELGHIFKLGDKYSKSLNAVFLDENGKQRLPLMGCYGIGVDRALASIIEEHHDDNGIVWPMTAAPYQVAVVPVRYEDDMKTAADLLYEALQQKGLETLLDDRNERPGVKFKDMDLLGIPLQIVVGGKNLPKVEVKQRKTGESVLMTPQEAADFAATFVKEALQRLNDCSDIRI</sequence>
<keyword evidence="13" id="KW-1185">Reference proteome</keyword>
<keyword evidence="3 10" id="KW-0963">Cytoplasm</keyword>
<dbReference type="EMBL" id="ATFF01000002">
    <property type="protein sequence ID" value="EPF32088.1"/>
    <property type="molecule type" value="Genomic_DNA"/>
</dbReference>
<dbReference type="Gene3D" id="3.30.930.10">
    <property type="entry name" value="Bira Bifunctional Protein, Domain 2"/>
    <property type="match status" value="2"/>
</dbReference>
<evidence type="ECO:0000256" key="6">
    <source>
        <dbReference type="ARBA" id="ARBA00022840"/>
    </source>
</evidence>
<dbReference type="Pfam" id="PF04073">
    <property type="entry name" value="tRNA_edit"/>
    <property type="match status" value="1"/>
</dbReference>
<dbReference type="InterPro" id="IPR036621">
    <property type="entry name" value="Anticodon-bd_dom_sf"/>
</dbReference>
<dbReference type="InterPro" id="IPR050062">
    <property type="entry name" value="Pro-tRNA_synthetase"/>
</dbReference>
<dbReference type="Pfam" id="PF03129">
    <property type="entry name" value="HGTP_anticodon"/>
    <property type="match status" value="1"/>
</dbReference>
<comment type="domain">
    <text evidence="10">Consists of three domains: the N-terminal catalytic domain, the editing domain and the C-terminal anticodon-binding domain.</text>
</comment>
<evidence type="ECO:0000256" key="3">
    <source>
        <dbReference type="ARBA" id="ARBA00022490"/>
    </source>
</evidence>
<dbReference type="HAMAP" id="MF_01569">
    <property type="entry name" value="Pro_tRNA_synth_type1"/>
    <property type="match status" value="1"/>
</dbReference>
<feature type="domain" description="Aminoacyl-transfer RNA synthetases class-II family profile" evidence="11">
    <location>
        <begin position="51"/>
        <end position="485"/>
    </location>
</feature>
<accession>S3K1H4</accession>
<comment type="function">
    <text evidence="10">Catalyzes the attachment of proline to tRNA(Pro) in a two-step reaction: proline is first activated by ATP to form Pro-AMP and then transferred to the acceptor end of tRNA(Pro). As ProRS can inadvertently accommodate and process non-cognate amino acids such as alanine and cysteine, to avoid such errors it has two additional distinct editing activities against alanine. One activity is designated as 'pretransfer' editing and involves the tRNA(Pro)-independent hydrolysis of activated Ala-AMP. The other activity is designated 'posttransfer' editing and involves deacylation of mischarged Ala-tRNA(Pro). The misacylated Cys-tRNA(Pro) is not edited by ProRS.</text>
</comment>
<dbReference type="InterPro" id="IPR023717">
    <property type="entry name" value="Pro-tRNA-Synthase_IIa_type1"/>
</dbReference>
<dbReference type="NCBIfam" id="TIGR00409">
    <property type="entry name" value="proS_fam_II"/>
    <property type="match status" value="1"/>
</dbReference>
<dbReference type="eggNOG" id="COG0442">
    <property type="taxonomic scope" value="Bacteria"/>
</dbReference>
<dbReference type="InterPro" id="IPR036754">
    <property type="entry name" value="YbaK/aa-tRNA-synt-asso_dom_sf"/>
</dbReference>
<dbReference type="OrthoDB" id="9809052at2"/>
<evidence type="ECO:0000256" key="4">
    <source>
        <dbReference type="ARBA" id="ARBA00022598"/>
    </source>
</evidence>